<proteinExistence type="predicted"/>
<gene>
    <name evidence="2" type="ORF">EV646_11570</name>
</gene>
<dbReference type="AlphaFoldDB" id="A0A4R2ICN4"/>
<feature type="transmembrane region" description="Helical" evidence="1">
    <location>
        <begin position="31"/>
        <end position="53"/>
    </location>
</feature>
<keyword evidence="1" id="KW-0472">Membrane</keyword>
<dbReference type="EMBL" id="SLWR01000015">
    <property type="protein sequence ID" value="TCO41529.1"/>
    <property type="molecule type" value="Genomic_DNA"/>
</dbReference>
<evidence type="ECO:0000313" key="3">
    <source>
        <dbReference type="Proteomes" id="UP000295573"/>
    </source>
</evidence>
<feature type="transmembrane region" description="Helical" evidence="1">
    <location>
        <begin position="132"/>
        <end position="154"/>
    </location>
</feature>
<feature type="transmembrane region" description="Helical" evidence="1">
    <location>
        <begin position="65"/>
        <end position="86"/>
    </location>
</feature>
<comment type="caution">
    <text evidence="2">The sequence shown here is derived from an EMBL/GenBank/DDBJ whole genome shotgun (WGS) entry which is preliminary data.</text>
</comment>
<reference evidence="2 3" key="1">
    <citation type="journal article" date="2015" name="Stand. Genomic Sci.">
        <title>Genomic Encyclopedia of Bacterial and Archaeal Type Strains, Phase III: the genomes of soil and plant-associated and newly described type strains.</title>
        <authorList>
            <person name="Whitman W.B."/>
            <person name="Woyke T."/>
            <person name="Klenk H.P."/>
            <person name="Zhou Y."/>
            <person name="Lilburn T.G."/>
            <person name="Beck B.J."/>
            <person name="De Vos P."/>
            <person name="Vandamme P."/>
            <person name="Eisen J.A."/>
            <person name="Garrity G."/>
            <person name="Hugenholtz P."/>
            <person name="Kyrpides N.C."/>
        </authorList>
    </citation>
    <scope>NUCLEOTIDE SEQUENCE [LARGE SCALE GENOMIC DNA]</scope>
    <source>
        <strain evidence="2 3">VKM Ac-2541</strain>
    </source>
</reference>
<evidence type="ECO:0008006" key="4">
    <source>
        <dbReference type="Google" id="ProtNLM"/>
    </source>
</evidence>
<sequence length="187" mass="19643">MGPWFLPGVGLGCVATLVAAHNLGAMWVWQLVLAVGFGIGSAVIPVMNAEAYVLVGGGSGALDPVVAAVGVSVGQTIGKVAMFLAVRYRPGYATRKSKEPKPVDLGTRRGRFVQWNRDVSKRLLDAMSDRRWSIPVTLLSAFTGIPPLYGVALIGGASRMGVLTFTLSVLTGRTARFVLLAAGVSLF</sequence>
<organism evidence="2 3">
    <name type="scientific">Kribbella antiqua</name>
    <dbReference type="NCBI Taxonomy" id="2512217"/>
    <lineage>
        <taxon>Bacteria</taxon>
        <taxon>Bacillati</taxon>
        <taxon>Actinomycetota</taxon>
        <taxon>Actinomycetes</taxon>
        <taxon>Propionibacteriales</taxon>
        <taxon>Kribbellaceae</taxon>
        <taxon>Kribbella</taxon>
    </lineage>
</organism>
<evidence type="ECO:0000256" key="1">
    <source>
        <dbReference type="SAM" id="Phobius"/>
    </source>
</evidence>
<dbReference type="Proteomes" id="UP000295573">
    <property type="component" value="Unassembled WGS sequence"/>
</dbReference>
<evidence type="ECO:0000313" key="2">
    <source>
        <dbReference type="EMBL" id="TCO41529.1"/>
    </source>
</evidence>
<keyword evidence="3" id="KW-1185">Reference proteome</keyword>
<keyword evidence="1" id="KW-1133">Transmembrane helix</keyword>
<accession>A0A4R2ICN4</accession>
<keyword evidence="1" id="KW-0812">Transmembrane</keyword>
<feature type="transmembrane region" description="Helical" evidence="1">
    <location>
        <begin position="6"/>
        <end position="24"/>
    </location>
</feature>
<protein>
    <recommendedName>
        <fullName evidence="4">Membrane protein YqaA with SNARE-associated domain</fullName>
    </recommendedName>
</protein>
<name>A0A4R2ICN4_9ACTN</name>